<keyword evidence="2 10" id="KW-0690">Ribosome biogenesis</keyword>
<evidence type="ECO:0000256" key="11">
    <source>
        <dbReference type="SAM" id="MobiDB-lite"/>
    </source>
</evidence>
<dbReference type="PROSITE" id="PS51721">
    <property type="entry name" value="G_CP"/>
    <property type="match status" value="1"/>
</dbReference>
<dbReference type="HAMAP" id="MF_01820">
    <property type="entry name" value="GTPase_RsgA"/>
    <property type="match status" value="1"/>
</dbReference>
<dbReference type="Gene3D" id="1.10.40.50">
    <property type="entry name" value="Probable gtpase engc, domain 3"/>
    <property type="match status" value="1"/>
</dbReference>
<accession>A0ABY5KXR9</accession>
<evidence type="ECO:0000256" key="10">
    <source>
        <dbReference type="HAMAP-Rule" id="MF_01820"/>
    </source>
</evidence>
<dbReference type="SUPFAM" id="SSF52540">
    <property type="entry name" value="P-loop containing nucleoside triphosphate hydrolases"/>
    <property type="match status" value="1"/>
</dbReference>
<evidence type="ECO:0000256" key="7">
    <source>
        <dbReference type="ARBA" id="ARBA00022833"/>
    </source>
</evidence>
<keyword evidence="1 10" id="KW-0963">Cytoplasm</keyword>
<feature type="binding site" evidence="10">
    <location>
        <position position="275"/>
    </location>
    <ligand>
        <name>Zn(2+)</name>
        <dbReference type="ChEBI" id="CHEBI:29105"/>
    </ligand>
</feature>
<reference evidence="14 15" key="1">
    <citation type="submission" date="2022-07" db="EMBL/GenBank/DDBJ databases">
        <title>Novel species in genus cellulomonas.</title>
        <authorList>
            <person name="Ye L."/>
        </authorList>
    </citation>
    <scope>NUCLEOTIDE SEQUENCE [LARGE SCALE GENOMIC DNA]</scope>
    <source>
        <strain evidence="15">zg-Y338</strain>
    </source>
</reference>
<organism evidence="14 15">
    <name type="scientific">Cellulomonas chengniuliangii</name>
    <dbReference type="NCBI Taxonomy" id="2968084"/>
    <lineage>
        <taxon>Bacteria</taxon>
        <taxon>Bacillati</taxon>
        <taxon>Actinomycetota</taxon>
        <taxon>Actinomycetes</taxon>
        <taxon>Micrococcales</taxon>
        <taxon>Cellulomonadaceae</taxon>
        <taxon>Cellulomonas</taxon>
    </lineage>
</organism>
<keyword evidence="15" id="KW-1185">Reference proteome</keyword>
<evidence type="ECO:0000259" key="13">
    <source>
        <dbReference type="PROSITE" id="PS51721"/>
    </source>
</evidence>
<keyword evidence="7 10" id="KW-0862">Zinc</keyword>
<gene>
    <name evidence="10 14" type="primary">rsgA</name>
    <name evidence="14" type="ORF">NP064_16315</name>
</gene>
<feature type="binding site" evidence="10">
    <location>
        <position position="262"/>
    </location>
    <ligand>
        <name>Zn(2+)</name>
        <dbReference type="ChEBI" id="CHEBI:29105"/>
    </ligand>
</feature>
<dbReference type="Gene3D" id="3.40.50.300">
    <property type="entry name" value="P-loop containing nucleotide triphosphate hydrolases"/>
    <property type="match status" value="1"/>
</dbReference>
<comment type="cofactor">
    <cofactor evidence="10">
        <name>Zn(2+)</name>
        <dbReference type="ChEBI" id="CHEBI:29105"/>
    </cofactor>
    <text evidence="10">Binds 1 zinc ion per subunit.</text>
</comment>
<evidence type="ECO:0000256" key="4">
    <source>
        <dbReference type="ARBA" id="ARBA00022730"/>
    </source>
</evidence>
<feature type="binding site" evidence="10">
    <location>
        <position position="269"/>
    </location>
    <ligand>
        <name>Zn(2+)</name>
        <dbReference type="ChEBI" id="CHEBI:29105"/>
    </ligand>
</feature>
<dbReference type="PANTHER" id="PTHR32120:SF10">
    <property type="entry name" value="SMALL RIBOSOMAL SUBUNIT BIOGENESIS GTPASE RSGA"/>
    <property type="match status" value="1"/>
</dbReference>
<dbReference type="EMBL" id="CP101988">
    <property type="protein sequence ID" value="UUI75301.1"/>
    <property type="molecule type" value="Genomic_DNA"/>
</dbReference>
<dbReference type="NCBIfam" id="TIGR00157">
    <property type="entry name" value="ribosome small subunit-dependent GTPase A"/>
    <property type="match status" value="1"/>
</dbReference>
<dbReference type="InterPro" id="IPR010914">
    <property type="entry name" value="RsgA_GTPase_dom"/>
</dbReference>
<dbReference type="RefSeq" id="WP_227568621.1">
    <property type="nucleotide sequence ID" value="NZ_CP101988.1"/>
</dbReference>
<comment type="function">
    <text evidence="10">One of several proteins that assist in the late maturation steps of the functional core of the 30S ribosomal subunit. Helps release RbfA from mature subunits. May play a role in the assembly of ribosomal proteins into the subunit. Circularly permuted GTPase that catalyzes slow GTP hydrolysis, GTPase activity is stimulated by the 30S ribosomal subunit.</text>
</comment>
<evidence type="ECO:0000256" key="5">
    <source>
        <dbReference type="ARBA" id="ARBA00022741"/>
    </source>
</evidence>
<feature type="compositionally biased region" description="Basic and acidic residues" evidence="11">
    <location>
        <begin position="312"/>
        <end position="322"/>
    </location>
</feature>
<comment type="similarity">
    <text evidence="10">Belongs to the TRAFAC class YlqF/YawG GTPase family. RsgA subfamily.</text>
</comment>
<feature type="binding site" evidence="10">
    <location>
        <begin position="132"/>
        <end position="135"/>
    </location>
    <ligand>
        <name>GTP</name>
        <dbReference type="ChEBI" id="CHEBI:37565"/>
    </ligand>
</feature>
<proteinExistence type="inferred from homology"/>
<dbReference type="InterPro" id="IPR030378">
    <property type="entry name" value="G_CP_dom"/>
</dbReference>
<keyword evidence="3 10" id="KW-0479">Metal-binding</keyword>
<sequence>MISDLGWDEARDEEWRADPVSLTGAAPGRVVRVERTTIRVALDDRVVTVHANGLAVGDWVATDGATWASPLPRRTQLARQASGRTSDEQVLAANVDAVLIVEPLHPAPNARRIERMLTLAWASGATPIVVLTKSDLAERDSAPEIESTASGADVVVVSSATGANLDRLRGLIHPGQTFVLMGPSGAGKSSLVNALAGREVLETGEVRGDGKGRHTTTHRELIVIDGLGCLIDTPGIREVGMTAHQSGLGATFADVLDVAAECRFHDCTHTVEPGCAVRGAVENGLLDGARVASFQRIEREIAQQALRKSTHDRRDERIETKSRRAGMRAVMDAKKRPRGQ</sequence>
<dbReference type="Proteomes" id="UP001316189">
    <property type="component" value="Chromosome"/>
</dbReference>
<dbReference type="InterPro" id="IPR004881">
    <property type="entry name" value="Ribosome_biogen_GTPase_RsgA"/>
</dbReference>
<feature type="domain" description="CP-type G" evidence="13">
    <location>
        <begin position="85"/>
        <end position="239"/>
    </location>
</feature>
<dbReference type="InterPro" id="IPR027417">
    <property type="entry name" value="P-loop_NTPase"/>
</dbReference>
<evidence type="ECO:0000259" key="12">
    <source>
        <dbReference type="PROSITE" id="PS50936"/>
    </source>
</evidence>
<evidence type="ECO:0000256" key="9">
    <source>
        <dbReference type="ARBA" id="ARBA00023134"/>
    </source>
</evidence>
<feature type="domain" description="EngC GTPase" evidence="12">
    <location>
        <begin position="93"/>
        <end position="237"/>
    </location>
</feature>
<dbReference type="CDD" id="cd01854">
    <property type="entry name" value="YjeQ_EngC"/>
    <property type="match status" value="1"/>
</dbReference>
<name>A0ABY5KXR9_9CELL</name>
<evidence type="ECO:0000256" key="1">
    <source>
        <dbReference type="ARBA" id="ARBA00022490"/>
    </source>
</evidence>
<evidence type="ECO:0000256" key="3">
    <source>
        <dbReference type="ARBA" id="ARBA00022723"/>
    </source>
</evidence>
<evidence type="ECO:0000256" key="8">
    <source>
        <dbReference type="ARBA" id="ARBA00022884"/>
    </source>
</evidence>
<evidence type="ECO:0000313" key="14">
    <source>
        <dbReference type="EMBL" id="UUI75301.1"/>
    </source>
</evidence>
<dbReference type="PANTHER" id="PTHR32120">
    <property type="entry name" value="SMALL RIBOSOMAL SUBUNIT BIOGENESIS GTPASE RSGA"/>
    <property type="match status" value="1"/>
</dbReference>
<feature type="binding site" evidence="10">
    <location>
        <position position="267"/>
    </location>
    <ligand>
        <name>Zn(2+)</name>
        <dbReference type="ChEBI" id="CHEBI:29105"/>
    </ligand>
</feature>
<dbReference type="Pfam" id="PF03193">
    <property type="entry name" value="RsgA_GTPase"/>
    <property type="match status" value="1"/>
</dbReference>
<comment type="subcellular location">
    <subcellularLocation>
        <location evidence="10">Cytoplasm</location>
    </subcellularLocation>
</comment>
<protein>
    <recommendedName>
        <fullName evidence="10">Small ribosomal subunit biogenesis GTPase RsgA</fullName>
        <ecNumber evidence="10">3.6.1.-</ecNumber>
    </recommendedName>
</protein>
<dbReference type="PROSITE" id="PS50936">
    <property type="entry name" value="ENGC_GTPASE"/>
    <property type="match status" value="1"/>
</dbReference>
<keyword evidence="9 10" id="KW-0342">GTP-binding</keyword>
<dbReference type="EC" id="3.6.1.-" evidence="10"/>
<keyword evidence="5 10" id="KW-0547">Nucleotide-binding</keyword>
<keyword evidence="8 10" id="KW-0694">RNA-binding</keyword>
<feature type="binding site" evidence="10">
    <location>
        <begin position="182"/>
        <end position="190"/>
    </location>
    <ligand>
        <name>GTP</name>
        <dbReference type="ChEBI" id="CHEBI:37565"/>
    </ligand>
</feature>
<evidence type="ECO:0000256" key="2">
    <source>
        <dbReference type="ARBA" id="ARBA00022517"/>
    </source>
</evidence>
<evidence type="ECO:0000313" key="15">
    <source>
        <dbReference type="Proteomes" id="UP001316189"/>
    </source>
</evidence>
<evidence type="ECO:0000256" key="6">
    <source>
        <dbReference type="ARBA" id="ARBA00022801"/>
    </source>
</evidence>
<feature type="region of interest" description="Disordered" evidence="11">
    <location>
        <begin position="305"/>
        <end position="340"/>
    </location>
</feature>
<keyword evidence="4 10" id="KW-0699">rRNA-binding</keyword>
<comment type="subunit">
    <text evidence="10">Monomer. Associates with 30S ribosomal subunit, binds 16S rRNA.</text>
</comment>
<keyword evidence="6 10" id="KW-0378">Hydrolase</keyword>